<dbReference type="InterPro" id="IPR036412">
    <property type="entry name" value="HAD-like_sf"/>
</dbReference>
<dbReference type="InterPro" id="IPR041492">
    <property type="entry name" value="HAD_2"/>
</dbReference>
<dbReference type="GO" id="GO:0005829">
    <property type="term" value="C:cytosol"/>
    <property type="evidence" value="ECO:0007669"/>
    <property type="project" value="TreeGrafter"/>
</dbReference>
<dbReference type="SFLD" id="SFLDS00003">
    <property type="entry name" value="Haloacid_Dehalogenase"/>
    <property type="match status" value="1"/>
</dbReference>
<dbReference type="PRINTS" id="PR00413">
    <property type="entry name" value="HADHALOGNASE"/>
</dbReference>
<dbReference type="PANTHER" id="PTHR43434:SF23">
    <property type="entry name" value="PHOSPHOGLYCOLATE PHOSPHATASE"/>
    <property type="match status" value="1"/>
</dbReference>
<proteinExistence type="predicted"/>
<name>A0A5C7A315_9GAMM</name>
<dbReference type="InterPro" id="IPR023214">
    <property type="entry name" value="HAD_sf"/>
</dbReference>
<dbReference type="InterPro" id="IPR023198">
    <property type="entry name" value="PGP-like_dom2"/>
</dbReference>
<dbReference type="SFLD" id="SFLDG01135">
    <property type="entry name" value="C1.5.6:_HAD__Beta-PGM__Phospha"/>
    <property type="match status" value="1"/>
</dbReference>
<evidence type="ECO:0000256" key="2">
    <source>
        <dbReference type="ARBA" id="ARBA00022801"/>
    </source>
</evidence>
<evidence type="ECO:0000256" key="1">
    <source>
        <dbReference type="ARBA" id="ARBA00022723"/>
    </source>
</evidence>
<dbReference type="Gene3D" id="1.10.150.240">
    <property type="entry name" value="Putative phosphatase, domain 2"/>
    <property type="match status" value="1"/>
</dbReference>
<gene>
    <name evidence="5" type="ORF">ES754_07625</name>
</gene>
<reference evidence="5 6" key="1">
    <citation type="submission" date="2019-08" db="EMBL/GenBank/DDBJ databases">
        <title>Genome sequence of Psychrobacter frigidicola ACAM304 (type strain).</title>
        <authorList>
            <person name="Bowman J.P."/>
        </authorList>
    </citation>
    <scope>NUCLEOTIDE SEQUENCE [LARGE SCALE GENOMIC DNA]</scope>
    <source>
        <strain evidence="5 6">ACAM 304</strain>
    </source>
</reference>
<dbReference type="FunFam" id="3.40.50.1000:FF:000022">
    <property type="entry name" value="Phosphoglycolate phosphatase"/>
    <property type="match status" value="1"/>
</dbReference>
<dbReference type="RefSeq" id="WP_147223598.1">
    <property type="nucleotide sequence ID" value="NZ_CAJGYY010000001.1"/>
</dbReference>
<dbReference type="InterPro" id="IPR050155">
    <property type="entry name" value="HAD-like_hydrolase_sf"/>
</dbReference>
<dbReference type="EMBL" id="VORZ01000002">
    <property type="protein sequence ID" value="TXD96891.1"/>
    <property type="molecule type" value="Genomic_DNA"/>
</dbReference>
<sequence>MTKFVKAVLFDLDGTLIDTAADFVRIISKMSSENNWQPPAESDIREQVSAGASAMVQLMLRHNGQMDVSEAELLTFRQQFLDDYEADICVDSCVFPELEEVLTTLEEKGVSWGIVTNKPRYLAEQLLKVMSLDERCAVLVCPEDVSRKKPDPEPMYFALEKLGIPSGAAGSVLYVGDHVRDIEAGNSAGMPTILAAYGYIPPEDQKNLKKWGADYIIDTPMQLNQLLLSSGKFEYL</sequence>
<evidence type="ECO:0000256" key="4">
    <source>
        <dbReference type="ARBA" id="ARBA00023277"/>
    </source>
</evidence>
<keyword evidence="6" id="KW-1185">Reference proteome</keyword>
<evidence type="ECO:0000256" key="3">
    <source>
        <dbReference type="ARBA" id="ARBA00022842"/>
    </source>
</evidence>
<dbReference type="Gene3D" id="3.40.50.1000">
    <property type="entry name" value="HAD superfamily/HAD-like"/>
    <property type="match status" value="1"/>
</dbReference>
<dbReference type="GO" id="GO:0046872">
    <property type="term" value="F:metal ion binding"/>
    <property type="evidence" value="ECO:0007669"/>
    <property type="project" value="UniProtKB-KW"/>
</dbReference>
<evidence type="ECO:0000313" key="6">
    <source>
        <dbReference type="Proteomes" id="UP000321903"/>
    </source>
</evidence>
<accession>A0A5C7A315</accession>
<dbReference type="InterPro" id="IPR006439">
    <property type="entry name" value="HAD-SF_hydro_IA"/>
</dbReference>
<keyword evidence="2 5" id="KW-0378">Hydrolase</keyword>
<dbReference type="AlphaFoldDB" id="A0A5C7A315"/>
<keyword evidence="1" id="KW-0479">Metal-binding</keyword>
<dbReference type="SFLD" id="SFLDG01129">
    <property type="entry name" value="C1.5:_HAD__Beta-PGM__Phosphata"/>
    <property type="match status" value="1"/>
</dbReference>
<comment type="caution">
    <text evidence="5">The sequence shown here is derived from an EMBL/GenBank/DDBJ whole genome shotgun (WGS) entry which is preliminary data.</text>
</comment>
<dbReference type="GO" id="GO:0006281">
    <property type="term" value="P:DNA repair"/>
    <property type="evidence" value="ECO:0007669"/>
    <property type="project" value="TreeGrafter"/>
</dbReference>
<organism evidence="5 6">
    <name type="scientific">Psychrobacter frigidicola</name>
    <dbReference type="NCBI Taxonomy" id="45611"/>
    <lineage>
        <taxon>Bacteria</taxon>
        <taxon>Pseudomonadati</taxon>
        <taxon>Pseudomonadota</taxon>
        <taxon>Gammaproteobacteria</taxon>
        <taxon>Moraxellales</taxon>
        <taxon>Moraxellaceae</taxon>
        <taxon>Psychrobacter</taxon>
    </lineage>
</organism>
<keyword evidence="4" id="KW-0119">Carbohydrate metabolism</keyword>
<protein>
    <submittedName>
        <fullName evidence="5">HAD-IA family hydrolase</fullName>
    </submittedName>
</protein>
<dbReference type="GO" id="GO:0008967">
    <property type="term" value="F:phosphoglycolate phosphatase activity"/>
    <property type="evidence" value="ECO:0007669"/>
    <property type="project" value="TreeGrafter"/>
</dbReference>
<dbReference type="NCBIfam" id="TIGR01549">
    <property type="entry name" value="HAD-SF-IA-v1"/>
    <property type="match status" value="1"/>
</dbReference>
<keyword evidence="3" id="KW-0460">Magnesium</keyword>
<dbReference type="PANTHER" id="PTHR43434">
    <property type="entry name" value="PHOSPHOGLYCOLATE PHOSPHATASE"/>
    <property type="match status" value="1"/>
</dbReference>
<evidence type="ECO:0000313" key="5">
    <source>
        <dbReference type="EMBL" id="TXD96891.1"/>
    </source>
</evidence>
<dbReference type="Proteomes" id="UP000321903">
    <property type="component" value="Unassembled WGS sequence"/>
</dbReference>
<dbReference type="Pfam" id="PF13419">
    <property type="entry name" value="HAD_2"/>
    <property type="match status" value="1"/>
</dbReference>
<dbReference type="SUPFAM" id="SSF56784">
    <property type="entry name" value="HAD-like"/>
    <property type="match status" value="1"/>
</dbReference>
<dbReference type="OrthoDB" id="9776368at2"/>